<accession>A0A0C2SRX5</accession>
<dbReference type="AlphaFoldDB" id="A0A0C2SRX5"/>
<evidence type="ECO:0000313" key="3">
    <source>
        <dbReference type="Proteomes" id="UP000054549"/>
    </source>
</evidence>
<evidence type="ECO:0000256" key="1">
    <source>
        <dbReference type="SAM" id="MobiDB-lite"/>
    </source>
</evidence>
<keyword evidence="3" id="KW-1185">Reference proteome</keyword>
<sequence>MGREKMKKTSVGKENSGRCGEEDKGDGKNKYSPSGFALSILSGSICGVLKASLLGVSI</sequence>
<evidence type="ECO:0000313" key="2">
    <source>
        <dbReference type="EMBL" id="KIL66035.1"/>
    </source>
</evidence>
<dbReference type="HOGENOM" id="CLU_2978652_0_0_1"/>
<name>A0A0C2SRX5_AMAMK</name>
<organism evidence="2 3">
    <name type="scientific">Amanita muscaria (strain Koide BX008)</name>
    <dbReference type="NCBI Taxonomy" id="946122"/>
    <lineage>
        <taxon>Eukaryota</taxon>
        <taxon>Fungi</taxon>
        <taxon>Dikarya</taxon>
        <taxon>Basidiomycota</taxon>
        <taxon>Agaricomycotina</taxon>
        <taxon>Agaricomycetes</taxon>
        <taxon>Agaricomycetidae</taxon>
        <taxon>Agaricales</taxon>
        <taxon>Pluteineae</taxon>
        <taxon>Amanitaceae</taxon>
        <taxon>Amanita</taxon>
    </lineage>
</organism>
<dbReference type="EMBL" id="KN818238">
    <property type="protein sequence ID" value="KIL66035.1"/>
    <property type="molecule type" value="Genomic_DNA"/>
</dbReference>
<dbReference type="Proteomes" id="UP000054549">
    <property type="component" value="Unassembled WGS sequence"/>
</dbReference>
<protein>
    <submittedName>
        <fullName evidence="2">Uncharacterized protein</fullName>
    </submittedName>
</protein>
<gene>
    <name evidence="2" type="ORF">M378DRAFT_161254</name>
</gene>
<feature type="compositionally biased region" description="Basic and acidic residues" evidence="1">
    <location>
        <begin position="15"/>
        <end position="29"/>
    </location>
</feature>
<feature type="compositionally biased region" description="Basic residues" evidence="1">
    <location>
        <begin position="1"/>
        <end position="10"/>
    </location>
</feature>
<proteinExistence type="predicted"/>
<feature type="region of interest" description="Disordered" evidence="1">
    <location>
        <begin position="1"/>
        <end position="29"/>
    </location>
</feature>
<reference evidence="2 3" key="1">
    <citation type="submission" date="2014-04" db="EMBL/GenBank/DDBJ databases">
        <title>Evolutionary Origins and Diversification of the Mycorrhizal Mutualists.</title>
        <authorList>
            <consortium name="DOE Joint Genome Institute"/>
            <consortium name="Mycorrhizal Genomics Consortium"/>
            <person name="Kohler A."/>
            <person name="Kuo A."/>
            <person name="Nagy L.G."/>
            <person name="Floudas D."/>
            <person name="Copeland A."/>
            <person name="Barry K.W."/>
            <person name="Cichocki N."/>
            <person name="Veneault-Fourrey C."/>
            <person name="LaButti K."/>
            <person name="Lindquist E.A."/>
            <person name="Lipzen A."/>
            <person name="Lundell T."/>
            <person name="Morin E."/>
            <person name="Murat C."/>
            <person name="Riley R."/>
            <person name="Ohm R."/>
            <person name="Sun H."/>
            <person name="Tunlid A."/>
            <person name="Henrissat B."/>
            <person name="Grigoriev I.V."/>
            <person name="Hibbett D.S."/>
            <person name="Martin F."/>
        </authorList>
    </citation>
    <scope>NUCLEOTIDE SEQUENCE [LARGE SCALE GENOMIC DNA]</scope>
    <source>
        <strain evidence="2 3">Koide BX008</strain>
    </source>
</reference>
<dbReference type="InParanoid" id="A0A0C2SRX5"/>